<dbReference type="Pfam" id="PF02342">
    <property type="entry name" value="TerD"/>
    <property type="match status" value="1"/>
</dbReference>
<evidence type="ECO:0000313" key="4">
    <source>
        <dbReference type="Proteomes" id="UP000571817"/>
    </source>
</evidence>
<proteinExistence type="inferred from homology"/>
<dbReference type="Proteomes" id="UP000571817">
    <property type="component" value="Unassembled WGS sequence"/>
</dbReference>
<accession>A0A853DJR1</accession>
<dbReference type="InterPro" id="IPR051324">
    <property type="entry name" value="Stress/Tellurium_Resist"/>
</dbReference>
<feature type="domain" description="TerD" evidence="2">
    <location>
        <begin position="1"/>
        <end position="187"/>
    </location>
</feature>
<reference evidence="3 4" key="1">
    <citation type="submission" date="2020-07" db="EMBL/GenBank/DDBJ databases">
        <title>Sequencing the genomes of 1000 actinobacteria strains.</title>
        <authorList>
            <person name="Klenk H.-P."/>
        </authorList>
    </citation>
    <scope>NUCLEOTIDE SEQUENCE [LARGE SCALE GENOMIC DNA]</scope>
    <source>
        <strain evidence="3 4">DSM 29531</strain>
    </source>
</reference>
<comment type="caution">
    <text evidence="3">The sequence shown here is derived from an EMBL/GenBank/DDBJ whole genome shotgun (WGS) entry which is preliminary data.</text>
</comment>
<dbReference type="EMBL" id="JACCFW010000001">
    <property type="protein sequence ID" value="NYJ76273.1"/>
    <property type="molecule type" value="Genomic_DNA"/>
</dbReference>
<dbReference type="PANTHER" id="PTHR32097:SF4">
    <property type="entry name" value="GENERAL STRESS PROTEIN 16U"/>
    <property type="match status" value="1"/>
</dbReference>
<gene>
    <name evidence="3" type="ORF">HNR15_003236</name>
</gene>
<evidence type="ECO:0000259" key="2">
    <source>
        <dbReference type="Pfam" id="PF02342"/>
    </source>
</evidence>
<dbReference type="PANTHER" id="PTHR32097">
    <property type="entry name" value="CAMP-BINDING PROTEIN 1-RELATED"/>
    <property type="match status" value="1"/>
</dbReference>
<dbReference type="InterPro" id="IPR003325">
    <property type="entry name" value="TerD"/>
</dbReference>
<comment type="similarity">
    <text evidence="1">Belongs to the CAPAB/TerDEXZ family.</text>
</comment>
<sequence>MSISLNKGGAISLAKEAPTLTTAIAGLGWDPRTTTGAEFDLDASVMVCDASGRCIDDSWFVFYGQLRSPGDAVVHQGDNRTGEGEGDDEVITVELPALPPNAAKLVFVVSIHEAEARGQNFGQVQNAFIRMVDAKTDREIVRYDLAEDYSTETAMLFGELVREGGDWQFRATGQGYAGGLAAVIRSFGLTVA</sequence>
<protein>
    <submittedName>
        <fullName evidence="3">Tellurium resistance protein TerD</fullName>
    </submittedName>
</protein>
<dbReference type="Gene3D" id="2.60.60.30">
    <property type="entry name" value="sav2460 like domains"/>
    <property type="match status" value="1"/>
</dbReference>
<keyword evidence="4" id="KW-1185">Reference proteome</keyword>
<name>A0A853DJR1_9MICO</name>
<organism evidence="3 4">
    <name type="scientific">Allobranchiibius huperziae</name>
    <dbReference type="NCBI Taxonomy" id="1874116"/>
    <lineage>
        <taxon>Bacteria</taxon>
        <taxon>Bacillati</taxon>
        <taxon>Actinomycetota</taxon>
        <taxon>Actinomycetes</taxon>
        <taxon>Micrococcales</taxon>
        <taxon>Dermacoccaceae</taxon>
        <taxon>Allobranchiibius</taxon>
    </lineage>
</organism>
<evidence type="ECO:0000313" key="3">
    <source>
        <dbReference type="EMBL" id="NYJ76273.1"/>
    </source>
</evidence>
<dbReference type="RefSeq" id="WP_179483349.1">
    <property type="nucleotide sequence ID" value="NZ_JACCFW010000001.1"/>
</dbReference>
<dbReference type="AlphaFoldDB" id="A0A853DJR1"/>
<dbReference type="CDD" id="cd06974">
    <property type="entry name" value="TerD_like"/>
    <property type="match status" value="1"/>
</dbReference>
<evidence type="ECO:0000256" key="1">
    <source>
        <dbReference type="ARBA" id="ARBA00008775"/>
    </source>
</evidence>